<feature type="transmembrane region" description="Helical" evidence="1">
    <location>
        <begin position="45"/>
        <end position="67"/>
    </location>
</feature>
<dbReference type="Proteomes" id="UP000008983">
    <property type="component" value="Unassembled WGS sequence"/>
</dbReference>
<dbReference type="GeneID" id="14903770"/>
<dbReference type="RefSeq" id="XP_004025151.1">
    <property type="nucleotide sequence ID" value="XM_004025102.1"/>
</dbReference>
<proteinExistence type="predicted"/>
<sequence length="152" mass="18105">MLFSIEDIIIFQKKFLFNKLKLLIIYCLYYQKCYSHQKSEIPFDIFSFIFYSIIYSILSINLLHLFINGSIYQSNKISSNYRKYSFQQNIQFFSIYALLNLSKSKFSYCGIIYCSSFCNQSVCSLLFIVNYIFSNFYCKLNNCYSIVLVSCF</sequence>
<dbReference type="InParanoid" id="G0R488"/>
<evidence type="ECO:0000313" key="2">
    <source>
        <dbReference type="EMBL" id="EGR27699.1"/>
    </source>
</evidence>
<accession>G0R488</accession>
<name>G0R488_ICHMU</name>
<keyword evidence="1" id="KW-0812">Transmembrane</keyword>
<keyword evidence="3" id="KW-1185">Reference proteome</keyword>
<protein>
    <recommendedName>
        <fullName evidence="4">Transmembrane protein</fullName>
    </recommendedName>
</protein>
<evidence type="ECO:0000313" key="3">
    <source>
        <dbReference type="Proteomes" id="UP000008983"/>
    </source>
</evidence>
<dbReference type="AlphaFoldDB" id="G0R488"/>
<gene>
    <name evidence="2" type="ORF">IMG5_190550</name>
</gene>
<organism evidence="2 3">
    <name type="scientific">Ichthyophthirius multifiliis</name>
    <name type="common">White spot disease agent</name>
    <name type="synonym">Ich</name>
    <dbReference type="NCBI Taxonomy" id="5932"/>
    <lineage>
        <taxon>Eukaryota</taxon>
        <taxon>Sar</taxon>
        <taxon>Alveolata</taxon>
        <taxon>Ciliophora</taxon>
        <taxon>Intramacronucleata</taxon>
        <taxon>Oligohymenophorea</taxon>
        <taxon>Hymenostomatida</taxon>
        <taxon>Ophryoglenina</taxon>
        <taxon>Ichthyophthirius</taxon>
    </lineage>
</organism>
<dbReference type="EMBL" id="GL984330">
    <property type="protein sequence ID" value="EGR27699.1"/>
    <property type="molecule type" value="Genomic_DNA"/>
</dbReference>
<keyword evidence="1" id="KW-1133">Transmembrane helix</keyword>
<keyword evidence="1" id="KW-0472">Membrane</keyword>
<evidence type="ECO:0008006" key="4">
    <source>
        <dbReference type="Google" id="ProtNLM"/>
    </source>
</evidence>
<evidence type="ECO:0000256" key="1">
    <source>
        <dbReference type="SAM" id="Phobius"/>
    </source>
</evidence>
<feature type="transmembrane region" description="Helical" evidence="1">
    <location>
        <begin position="111"/>
        <end position="133"/>
    </location>
</feature>
<reference evidence="2 3" key="1">
    <citation type="submission" date="2011-07" db="EMBL/GenBank/DDBJ databases">
        <authorList>
            <person name="Coyne R."/>
            <person name="Brami D."/>
            <person name="Johnson J."/>
            <person name="Hostetler J."/>
            <person name="Hannick L."/>
            <person name="Clark T."/>
            <person name="Cassidy-Hanley D."/>
            <person name="Inman J."/>
        </authorList>
    </citation>
    <scope>NUCLEOTIDE SEQUENCE [LARGE SCALE GENOMIC DNA]</scope>
    <source>
        <strain evidence="2 3">G5</strain>
    </source>
</reference>